<proteinExistence type="predicted"/>
<sequence>MDRDTLRLLKWISAGIEAFLGIPVLGGAIILSTGWAPLGIMFIFHIVLVIFSSKAGERAAGNIVGIITSVVGFIPVLGMIMHLVTAAVIALETAGQKNARA</sequence>
<dbReference type="AlphaFoldDB" id="A0A2S7N3Q6"/>
<keyword evidence="1" id="KW-0472">Membrane</keyword>
<accession>A0A2S7N3Q6</accession>
<evidence type="ECO:0000256" key="1">
    <source>
        <dbReference type="SAM" id="Phobius"/>
    </source>
</evidence>
<dbReference type="EMBL" id="PKOZ01000001">
    <property type="protein sequence ID" value="PQD96649.1"/>
    <property type="molecule type" value="Genomic_DNA"/>
</dbReference>
<organism evidence="2 3">
    <name type="scientific">Pradoshia eiseniae</name>
    <dbReference type="NCBI Taxonomy" id="2064768"/>
    <lineage>
        <taxon>Bacteria</taxon>
        <taxon>Bacillati</taxon>
        <taxon>Bacillota</taxon>
        <taxon>Bacilli</taxon>
        <taxon>Bacillales</taxon>
        <taxon>Bacillaceae</taxon>
        <taxon>Pradoshia</taxon>
    </lineage>
</organism>
<dbReference type="Proteomes" id="UP000239663">
    <property type="component" value="Unassembled WGS sequence"/>
</dbReference>
<keyword evidence="1" id="KW-1133">Transmembrane helix</keyword>
<feature type="transmembrane region" description="Helical" evidence="1">
    <location>
        <begin position="20"/>
        <end position="51"/>
    </location>
</feature>
<keyword evidence="1" id="KW-0812">Transmembrane</keyword>
<evidence type="ECO:0000313" key="2">
    <source>
        <dbReference type="EMBL" id="PQD96649.1"/>
    </source>
</evidence>
<feature type="transmembrane region" description="Helical" evidence="1">
    <location>
        <begin position="63"/>
        <end position="91"/>
    </location>
</feature>
<keyword evidence="3" id="KW-1185">Reference proteome</keyword>
<dbReference type="RefSeq" id="WP_104847746.1">
    <property type="nucleotide sequence ID" value="NZ_PKOZ01000001.1"/>
</dbReference>
<reference evidence="2 3" key="1">
    <citation type="submission" date="2017-12" db="EMBL/GenBank/DDBJ databases">
        <title>Taxonomic description and draft genome of Pradoshia cofamensis Gen. nov., sp. nov., a thermotolerant bacillale isolated from anterior gut of earthworm Eisenia fetida.</title>
        <authorList>
            <person name="Saha T."/>
            <person name="Chakraborty R."/>
        </authorList>
    </citation>
    <scope>NUCLEOTIDE SEQUENCE [LARGE SCALE GENOMIC DNA]</scope>
    <source>
        <strain evidence="2 3">EAG3</strain>
    </source>
</reference>
<comment type="caution">
    <text evidence="2">The sequence shown here is derived from an EMBL/GenBank/DDBJ whole genome shotgun (WGS) entry which is preliminary data.</text>
</comment>
<dbReference type="OrthoDB" id="1925744at2"/>
<gene>
    <name evidence="2" type="ORF">CYL18_01770</name>
</gene>
<protein>
    <submittedName>
        <fullName evidence="2">Uncharacterized protein</fullName>
    </submittedName>
</protein>
<name>A0A2S7N3Q6_9BACI</name>
<evidence type="ECO:0000313" key="3">
    <source>
        <dbReference type="Proteomes" id="UP000239663"/>
    </source>
</evidence>